<dbReference type="GO" id="GO:0005681">
    <property type="term" value="C:spliceosomal complex"/>
    <property type="evidence" value="ECO:0007669"/>
    <property type="project" value="TreeGrafter"/>
</dbReference>
<dbReference type="InterPro" id="IPR039924">
    <property type="entry name" value="ICln/Lot5/Saf5"/>
</dbReference>
<dbReference type="Gene3D" id="2.30.29.30">
    <property type="entry name" value="Pleckstrin-homology domain (PH domain)/Phosphotyrosine-binding domain (PTB)"/>
    <property type="match status" value="1"/>
</dbReference>
<evidence type="ECO:0000256" key="5">
    <source>
        <dbReference type="SAM" id="MobiDB-lite"/>
    </source>
</evidence>
<dbReference type="GO" id="GO:0045292">
    <property type="term" value="P:mRNA cis splicing, via spliceosome"/>
    <property type="evidence" value="ECO:0007669"/>
    <property type="project" value="TreeGrafter"/>
</dbReference>
<reference evidence="6 7" key="1">
    <citation type="submission" date="2016-07" db="EMBL/GenBank/DDBJ databases">
        <title>Pervasive Adenine N6-methylation of Active Genes in Fungi.</title>
        <authorList>
            <consortium name="DOE Joint Genome Institute"/>
            <person name="Mondo S.J."/>
            <person name="Dannebaum R.O."/>
            <person name="Kuo R.C."/>
            <person name="Labutti K."/>
            <person name="Haridas S."/>
            <person name="Kuo A."/>
            <person name="Salamov A."/>
            <person name="Ahrendt S.R."/>
            <person name="Lipzen A."/>
            <person name="Sullivan W."/>
            <person name="Andreopoulos W.B."/>
            <person name="Clum A."/>
            <person name="Lindquist E."/>
            <person name="Daum C."/>
            <person name="Ramamoorthy G.K."/>
            <person name="Gryganskyi A."/>
            <person name="Culley D."/>
            <person name="Magnuson J.K."/>
            <person name="James T.Y."/>
            <person name="O'Malley M.A."/>
            <person name="Stajich J.E."/>
            <person name="Spatafora J.W."/>
            <person name="Visel A."/>
            <person name="Grigoriev I.V."/>
        </authorList>
    </citation>
    <scope>NUCLEOTIDE SEQUENCE [LARGE SCALE GENOMIC DNA]</scope>
    <source>
        <strain evidence="6 7">NRRL 2496</strain>
    </source>
</reference>
<dbReference type="EMBL" id="MCGN01000009">
    <property type="protein sequence ID" value="ORY93403.1"/>
    <property type="molecule type" value="Genomic_DNA"/>
</dbReference>
<gene>
    <name evidence="6" type="ORF">BCR43DRAFT_526965</name>
</gene>
<accession>A0A1X2H4S0</accession>
<dbReference type="OMA" id="SAFPWEH"/>
<feature type="region of interest" description="Disordered" evidence="5">
    <location>
        <begin position="138"/>
        <end position="162"/>
    </location>
</feature>
<evidence type="ECO:0000256" key="3">
    <source>
        <dbReference type="ARBA" id="ARBA00022490"/>
    </source>
</evidence>
<dbReference type="OrthoDB" id="19714at2759"/>
<proteinExistence type="predicted"/>
<dbReference type="GO" id="GO:0034715">
    <property type="term" value="C:pICln-Sm protein complex"/>
    <property type="evidence" value="ECO:0007669"/>
    <property type="project" value="TreeGrafter"/>
</dbReference>
<dbReference type="GO" id="GO:0000387">
    <property type="term" value="P:spliceosomal snRNP assembly"/>
    <property type="evidence" value="ECO:0007669"/>
    <property type="project" value="TreeGrafter"/>
</dbReference>
<evidence type="ECO:0000256" key="4">
    <source>
        <dbReference type="ARBA" id="ARBA00023242"/>
    </source>
</evidence>
<organism evidence="6 7">
    <name type="scientific">Syncephalastrum racemosum</name>
    <name type="common">Filamentous fungus</name>
    <dbReference type="NCBI Taxonomy" id="13706"/>
    <lineage>
        <taxon>Eukaryota</taxon>
        <taxon>Fungi</taxon>
        <taxon>Fungi incertae sedis</taxon>
        <taxon>Mucoromycota</taxon>
        <taxon>Mucoromycotina</taxon>
        <taxon>Mucoromycetes</taxon>
        <taxon>Mucorales</taxon>
        <taxon>Syncephalastraceae</taxon>
        <taxon>Syncephalastrum</taxon>
    </lineage>
</organism>
<evidence type="ECO:0000313" key="7">
    <source>
        <dbReference type="Proteomes" id="UP000242180"/>
    </source>
</evidence>
<dbReference type="GO" id="GO:0005829">
    <property type="term" value="C:cytosol"/>
    <property type="evidence" value="ECO:0007669"/>
    <property type="project" value="TreeGrafter"/>
</dbReference>
<dbReference type="PANTHER" id="PTHR21399:SF0">
    <property type="entry name" value="METHYLOSOME SUBUNIT PICLN"/>
    <property type="match status" value="1"/>
</dbReference>
<dbReference type="STRING" id="13706.A0A1X2H4S0"/>
<dbReference type="InParanoid" id="A0A1X2H4S0"/>
<name>A0A1X2H4S0_SYNRA</name>
<evidence type="ECO:0000256" key="2">
    <source>
        <dbReference type="ARBA" id="ARBA00004496"/>
    </source>
</evidence>
<keyword evidence="3" id="KW-0963">Cytoplasm</keyword>
<evidence type="ECO:0000313" key="6">
    <source>
        <dbReference type="EMBL" id="ORY93403.1"/>
    </source>
</evidence>
<dbReference type="Proteomes" id="UP000242180">
    <property type="component" value="Unassembled WGS sequence"/>
</dbReference>
<dbReference type="PANTHER" id="PTHR21399">
    <property type="entry name" value="CHLORIDE CONDUCTANCE REGULATORY PROTEIN ICLN"/>
    <property type="match status" value="1"/>
</dbReference>
<protein>
    <submittedName>
        <fullName evidence="6">Regulator of volume decrease after cellular swelling-domain-containing protein</fullName>
    </submittedName>
</protein>
<keyword evidence="4" id="KW-0539">Nucleus</keyword>
<keyword evidence="7" id="KW-1185">Reference proteome</keyword>
<comment type="subcellular location">
    <subcellularLocation>
        <location evidence="2">Cytoplasm</location>
    </subcellularLocation>
    <subcellularLocation>
        <location evidence="1">Nucleus</location>
    </subcellularLocation>
</comment>
<dbReference type="Pfam" id="PF03517">
    <property type="entry name" value="Voldacs"/>
    <property type="match status" value="1"/>
</dbReference>
<dbReference type="InterPro" id="IPR011993">
    <property type="entry name" value="PH-like_dom_sf"/>
</dbReference>
<feature type="compositionally biased region" description="Acidic residues" evidence="5">
    <location>
        <begin position="138"/>
        <end position="161"/>
    </location>
</feature>
<sequence>MTVTLLNSPPDVTDQKVRHTEKDVSLLVTPSLIDMDGDLIGTMTITESMLYFYSEQLQSGIAVEYPDIVIQATSREDGRPNVYCQLEQGRTFPNQRIPEGETRDQVVTELKFVPQDPESVDNVYMAMITCASLHPDEGLDEGAFDDDDEDLFADPSDDAELNETQRAALQHLQSVFQPSGNGKGNESDEE</sequence>
<comment type="caution">
    <text evidence="6">The sequence shown here is derived from an EMBL/GenBank/DDBJ whole genome shotgun (WGS) entry which is preliminary data.</text>
</comment>
<dbReference type="FunCoup" id="A0A1X2H4S0">
    <property type="interactions" value="41"/>
</dbReference>
<evidence type="ECO:0000256" key="1">
    <source>
        <dbReference type="ARBA" id="ARBA00004123"/>
    </source>
</evidence>
<dbReference type="AlphaFoldDB" id="A0A1X2H4S0"/>